<keyword evidence="5" id="KW-0520">NAD</keyword>
<dbReference type="PANTHER" id="PTHR43833:SF5">
    <property type="entry name" value="TRK SYSTEM POTASSIUM UPTAKE PROTEIN TRKA"/>
    <property type="match status" value="1"/>
</dbReference>
<dbReference type="Proteomes" id="UP001321421">
    <property type="component" value="Chromosome"/>
</dbReference>
<dbReference type="InterPro" id="IPR036291">
    <property type="entry name" value="NAD(P)-bd_dom_sf"/>
</dbReference>
<evidence type="ECO:0000256" key="5">
    <source>
        <dbReference type="ARBA" id="ARBA00023027"/>
    </source>
</evidence>
<accession>A0ABM8HA55</accession>
<reference evidence="10" key="1">
    <citation type="journal article" date="2019" name="Int. J. Syst. Evol. Microbiol.">
        <title>The Global Catalogue of Microorganisms (GCM) 10K type strain sequencing project: providing services to taxonomists for standard genome sequencing and annotation.</title>
        <authorList>
            <consortium name="The Broad Institute Genomics Platform"/>
            <consortium name="The Broad Institute Genome Sequencing Center for Infectious Disease"/>
            <person name="Wu L."/>
            <person name="Ma J."/>
        </authorList>
    </citation>
    <scope>NUCLEOTIDE SEQUENCE [LARGE SCALE GENOMIC DNA]</scope>
    <source>
        <strain evidence="10">NBRC 110608</strain>
    </source>
</reference>
<dbReference type="InterPro" id="IPR006037">
    <property type="entry name" value="RCK_C"/>
</dbReference>
<evidence type="ECO:0000313" key="9">
    <source>
        <dbReference type="EMBL" id="BDZ57820.1"/>
    </source>
</evidence>
<feature type="domain" description="RCK C-terminal" evidence="8">
    <location>
        <begin position="357"/>
        <end position="439"/>
    </location>
</feature>
<evidence type="ECO:0000259" key="8">
    <source>
        <dbReference type="PROSITE" id="PS51202"/>
    </source>
</evidence>
<feature type="domain" description="RCK N-terminal" evidence="7">
    <location>
        <begin position="1"/>
        <end position="118"/>
    </location>
</feature>
<dbReference type="PRINTS" id="PR00335">
    <property type="entry name" value="KUPTAKETRKA"/>
</dbReference>
<dbReference type="Pfam" id="PF02254">
    <property type="entry name" value="TrkA_N"/>
    <property type="match status" value="2"/>
</dbReference>
<evidence type="ECO:0000259" key="7">
    <source>
        <dbReference type="PROSITE" id="PS51201"/>
    </source>
</evidence>
<evidence type="ECO:0000256" key="2">
    <source>
        <dbReference type="ARBA" id="ARBA00022448"/>
    </source>
</evidence>
<dbReference type="PROSITE" id="PS51201">
    <property type="entry name" value="RCK_N"/>
    <property type="match status" value="2"/>
</dbReference>
<dbReference type="SUPFAM" id="SSF51735">
    <property type="entry name" value="NAD(P)-binding Rossmann-fold domains"/>
    <property type="match status" value="2"/>
</dbReference>
<dbReference type="InterPro" id="IPR006036">
    <property type="entry name" value="K_uptake_TrkA"/>
</dbReference>
<name>A0ABM8HA55_9MICO</name>
<dbReference type="InterPro" id="IPR003148">
    <property type="entry name" value="RCK_N"/>
</dbReference>
<dbReference type="SUPFAM" id="SSF116726">
    <property type="entry name" value="TrkA C-terminal domain-like"/>
    <property type="match status" value="1"/>
</dbReference>
<evidence type="ECO:0000313" key="10">
    <source>
        <dbReference type="Proteomes" id="UP001321421"/>
    </source>
</evidence>
<dbReference type="Gene3D" id="3.30.70.1450">
    <property type="entry name" value="Regulator of K+ conductance, C-terminal domain"/>
    <property type="match status" value="1"/>
</dbReference>
<keyword evidence="6" id="KW-0406">Ion transport</keyword>
<proteinExistence type="predicted"/>
<protein>
    <recommendedName>
        <fullName evidence="1">Trk system potassium uptake protein TrkA</fullName>
    </recommendedName>
</protein>
<sequence length="452" mass="48763">MHVVIMGCGRVGSTLAMNLEDQGHTVAVIDRDPAAFRRLGTRFEGRRVQGVGFDRATLVEAGVQEAYAFAAVSSGDNSNILSARVARETFGVQHVVARIYDPGRAEIYQRLGIPTVATVRWTADQVLRRLLPQGAVSVHTDPSGNVVVAEVPLDTAWVGTPYAQVAAAGDVTVAYVTRLGAGMLPTPDMVHQEETSCTSSPPPTDCRRWSSCSPLPARGRLMRVVVVGAGSVGRSIARELLYNEHQVLLIDNDADARTGSVPNASWLLADACEITTLQEASVQHSDVVVCATGDDKVNLVVSLLAKTEFGVPRTVARVNNPRNEWMFDEGWGVDVAVSTPRLMTALVEEAVSVGDLVRLFEFQQGRATMTEITLPADSPYVGRRVADLSLPAEVVLTCIIRDEKPIAPAADDSIEALDELLFITTPEAEIDLASMLTGRRPEEIRTVSREDV</sequence>
<keyword evidence="2" id="KW-0813">Transport</keyword>
<evidence type="ECO:0000256" key="1">
    <source>
        <dbReference type="ARBA" id="ARBA00017378"/>
    </source>
</evidence>
<gene>
    <name evidence="9" type="ORF">GCM10025872_14770</name>
</gene>
<evidence type="ECO:0000256" key="4">
    <source>
        <dbReference type="ARBA" id="ARBA00022958"/>
    </source>
</evidence>
<dbReference type="PROSITE" id="PS51202">
    <property type="entry name" value="RCK_C"/>
    <property type="match status" value="1"/>
</dbReference>
<keyword evidence="3" id="KW-0633">Potassium transport</keyword>
<evidence type="ECO:0000256" key="6">
    <source>
        <dbReference type="ARBA" id="ARBA00023065"/>
    </source>
</evidence>
<dbReference type="Pfam" id="PF02080">
    <property type="entry name" value="TrkA_C"/>
    <property type="match status" value="1"/>
</dbReference>
<evidence type="ECO:0000256" key="3">
    <source>
        <dbReference type="ARBA" id="ARBA00022538"/>
    </source>
</evidence>
<dbReference type="EMBL" id="AP027735">
    <property type="protein sequence ID" value="BDZ57820.1"/>
    <property type="molecule type" value="Genomic_DNA"/>
</dbReference>
<dbReference type="Gene3D" id="3.40.50.720">
    <property type="entry name" value="NAD(P)-binding Rossmann-like Domain"/>
    <property type="match status" value="2"/>
</dbReference>
<organism evidence="9 10">
    <name type="scientific">Barrientosiimonas endolithica</name>
    <dbReference type="NCBI Taxonomy" id="1535208"/>
    <lineage>
        <taxon>Bacteria</taxon>
        <taxon>Bacillati</taxon>
        <taxon>Actinomycetota</taxon>
        <taxon>Actinomycetes</taxon>
        <taxon>Micrococcales</taxon>
        <taxon>Dermacoccaceae</taxon>
        <taxon>Barrientosiimonas</taxon>
    </lineage>
</organism>
<keyword evidence="4" id="KW-0630">Potassium</keyword>
<feature type="domain" description="RCK N-terminal" evidence="7">
    <location>
        <begin position="221"/>
        <end position="337"/>
    </location>
</feature>
<dbReference type="InterPro" id="IPR036721">
    <property type="entry name" value="RCK_C_sf"/>
</dbReference>
<dbReference type="PANTHER" id="PTHR43833">
    <property type="entry name" value="POTASSIUM CHANNEL PROTEIN 2-RELATED-RELATED"/>
    <property type="match status" value="1"/>
</dbReference>
<keyword evidence="10" id="KW-1185">Reference proteome</keyword>
<dbReference type="InterPro" id="IPR050721">
    <property type="entry name" value="Trk_Ktr_HKT_K-transport"/>
</dbReference>